<organism evidence="2">
    <name type="scientific">Rhizophora mucronata</name>
    <name type="common">Asiatic mangrove</name>
    <dbReference type="NCBI Taxonomy" id="61149"/>
    <lineage>
        <taxon>Eukaryota</taxon>
        <taxon>Viridiplantae</taxon>
        <taxon>Streptophyta</taxon>
        <taxon>Embryophyta</taxon>
        <taxon>Tracheophyta</taxon>
        <taxon>Spermatophyta</taxon>
        <taxon>Magnoliopsida</taxon>
        <taxon>eudicotyledons</taxon>
        <taxon>Gunneridae</taxon>
        <taxon>Pentapetalae</taxon>
        <taxon>rosids</taxon>
        <taxon>fabids</taxon>
        <taxon>Malpighiales</taxon>
        <taxon>Rhizophoraceae</taxon>
        <taxon>Rhizophora</taxon>
    </lineage>
</organism>
<evidence type="ECO:0000256" key="1">
    <source>
        <dbReference type="SAM" id="SignalP"/>
    </source>
</evidence>
<dbReference type="EMBL" id="GGEC01064840">
    <property type="protein sequence ID" value="MBX45324.1"/>
    <property type="molecule type" value="Transcribed_RNA"/>
</dbReference>
<feature type="signal peptide" evidence="1">
    <location>
        <begin position="1"/>
        <end position="18"/>
    </location>
</feature>
<name>A0A2P2NSB7_RHIMU</name>
<protein>
    <submittedName>
        <fullName evidence="2">Uncharacterized protein</fullName>
    </submittedName>
</protein>
<keyword evidence="1" id="KW-0732">Signal</keyword>
<accession>A0A2P2NSB7</accession>
<feature type="chain" id="PRO_5015160229" evidence="1">
    <location>
        <begin position="19"/>
        <end position="51"/>
    </location>
</feature>
<proteinExistence type="predicted"/>
<sequence length="51" mass="5621">MSLQLLMTSLSVLALATSDQIPEFNMKVDDWVHTDFCLDTSCVVLSVITST</sequence>
<evidence type="ECO:0000313" key="2">
    <source>
        <dbReference type="EMBL" id="MBX45324.1"/>
    </source>
</evidence>
<reference evidence="2" key="1">
    <citation type="submission" date="2018-02" db="EMBL/GenBank/DDBJ databases">
        <title>Rhizophora mucronata_Transcriptome.</title>
        <authorList>
            <person name="Meera S.P."/>
            <person name="Sreeshan A."/>
            <person name="Augustine A."/>
        </authorList>
    </citation>
    <scope>NUCLEOTIDE SEQUENCE</scope>
    <source>
        <tissue evidence="2">Leaf</tissue>
    </source>
</reference>
<dbReference type="AlphaFoldDB" id="A0A2P2NSB7"/>